<organism evidence="9">
    <name type="scientific">freshwater metagenome</name>
    <dbReference type="NCBI Taxonomy" id="449393"/>
    <lineage>
        <taxon>unclassified sequences</taxon>
        <taxon>metagenomes</taxon>
        <taxon>ecological metagenomes</taxon>
    </lineage>
</organism>
<proteinExistence type="inferred from homology"/>
<dbReference type="InterPro" id="IPR023271">
    <property type="entry name" value="Aquaporin-like"/>
</dbReference>
<reference evidence="9" key="1">
    <citation type="submission" date="2020-05" db="EMBL/GenBank/DDBJ databases">
        <authorList>
            <person name="Chiriac C."/>
            <person name="Salcher M."/>
            <person name="Ghai R."/>
            <person name="Kavagutti S V."/>
        </authorList>
    </citation>
    <scope>NUCLEOTIDE SEQUENCE</scope>
</reference>
<name>A0A6J6ICQ7_9ZZZZ</name>
<dbReference type="GO" id="GO:0015250">
    <property type="term" value="F:water channel activity"/>
    <property type="evidence" value="ECO:0007669"/>
    <property type="project" value="TreeGrafter"/>
</dbReference>
<sequence>MVRKLVAEFLGTAILVIVAVGAAVGGLKSGPDQSVLNIVGVALAFGLVLLALAYSIGGISGCHVNPAVTIAMMATRRQSIQEGISFIVVQFLGALAGAGLLKYLVGQGLTDTTGALGSNSTATVGTAGSFIIEVVLTFIFVGVILLVTKSENVGFAGLTIGLALAAVHLVGIPITGTSVNPARSFGPAILTGGSSLTELWVFIAAPLVGGLIAAIVMPWMASQKADA</sequence>
<comment type="subcellular location">
    <subcellularLocation>
        <location evidence="1">Cell membrane</location>
        <topology evidence="1">Multi-pass membrane protein</topology>
    </subcellularLocation>
</comment>
<feature type="transmembrane region" description="Helical" evidence="8">
    <location>
        <begin position="125"/>
        <end position="148"/>
    </location>
</feature>
<evidence type="ECO:0000256" key="7">
    <source>
        <dbReference type="ARBA" id="ARBA00023136"/>
    </source>
</evidence>
<dbReference type="EMBL" id="CAEZVF010000076">
    <property type="protein sequence ID" value="CAB4621755.1"/>
    <property type="molecule type" value="Genomic_DNA"/>
</dbReference>
<gene>
    <name evidence="9" type="ORF">UFOPK1939_00609</name>
    <name evidence="10" type="ORF">UFOPK3024_00265</name>
</gene>
<comment type="similarity">
    <text evidence="2">Belongs to the MIP/aquaporin (TC 1.A.8) family.</text>
</comment>
<dbReference type="PANTHER" id="PTHR19139">
    <property type="entry name" value="AQUAPORIN TRANSPORTER"/>
    <property type="match status" value="1"/>
</dbReference>
<dbReference type="AlphaFoldDB" id="A0A6J6ICQ7"/>
<feature type="transmembrane region" description="Helical" evidence="8">
    <location>
        <begin position="155"/>
        <end position="179"/>
    </location>
</feature>
<keyword evidence="3" id="KW-0813">Transport</keyword>
<evidence type="ECO:0000313" key="9">
    <source>
        <dbReference type="EMBL" id="CAB4621755.1"/>
    </source>
</evidence>
<dbReference type="SUPFAM" id="SSF81338">
    <property type="entry name" value="Aquaporin-like"/>
    <property type="match status" value="1"/>
</dbReference>
<evidence type="ECO:0000256" key="3">
    <source>
        <dbReference type="ARBA" id="ARBA00022448"/>
    </source>
</evidence>
<dbReference type="InterPro" id="IPR022357">
    <property type="entry name" value="MIP_CS"/>
</dbReference>
<evidence type="ECO:0000256" key="2">
    <source>
        <dbReference type="ARBA" id="ARBA00006175"/>
    </source>
</evidence>
<keyword evidence="5 8" id="KW-0812">Transmembrane</keyword>
<evidence type="ECO:0000256" key="5">
    <source>
        <dbReference type="ARBA" id="ARBA00022692"/>
    </source>
</evidence>
<accession>A0A6J6ICQ7</accession>
<feature type="transmembrane region" description="Helical" evidence="8">
    <location>
        <begin position="83"/>
        <end position="105"/>
    </location>
</feature>
<feature type="transmembrane region" description="Helical" evidence="8">
    <location>
        <begin position="199"/>
        <end position="221"/>
    </location>
</feature>
<dbReference type="EMBL" id="CAFAAK010000034">
    <property type="protein sequence ID" value="CAB4795209.1"/>
    <property type="molecule type" value="Genomic_DNA"/>
</dbReference>
<dbReference type="GO" id="GO:0005886">
    <property type="term" value="C:plasma membrane"/>
    <property type="evidence" value="ECO:0007669"/>
    <property type="project" value="UniProtKB-SubCell"/>
</dbReference>
<keyword evidence="6 8" id="KW-1133">Transmembrane helix</keyword>
<dbReference type="Gene3D" id="1.20.1080.10">
    <property type="entry name" value="Glycerol uptake facilitator protein"/>
    <property type="match status" value="1"/>
</dbReference>
<evidence type="ECO:0000256" key="8">
    <source>
        <dbReference type="SAM" id="Phobius"/>
    </source>
</evidence>
<dbReference type="PRINTS" id="PR00783">
    <property type="entry name" value="MINTRINSICP"/>
</dbReference>
<evidence type="ECO:0000313" key="10">
    <source>
        <dbReference type="EMBL" id="CAB4795209.1"/>
    </source>
</evidence>
<dbReference type="PROSITE" id="PS00221">
    <property type="entry name" value="MIP"/>
    <property type="match status" value="1"/>
</dbReference>
<dbReference type="InterPro" id="IPR000425">
    <property type="entry name" value="MIP"/>
</dbReference>
<dbReference type="Pfam" id="PF00230">
    <property type="entry name" value="MIP"/>
    <property type="match status" value="1"/>
</dbReference>
<protein>
    <submittedName>
        <fullName evidence="9">Unannotated protein</fullName>
    </submittedName>
</protein>
<keyword evidence="4" id="KW-1003">Cell membrane</keyword>
<keyword evidence="7 8" id="KW-0472">Membrane</keyword>
<dbReference type="PANTHER" id="PTHR19139:SF199">
    <property type="entry name" value="MIP17260P"/>
    <property type="match status" value="1"/>
</dbReference>
<dbReference type="InterPro" id="IPR034294">
    <property type="entry name" value="Aquaporin_transptr"/>
</dbReference>
<evidence type="ECO:0000256" key="6">
    <source>
        <dbReference type="ARBA" id="ARBA00022989"/>
    </source>
</evidence>
<evidence type="ECO:0000256" key="1">
    <source>
        <dbReference type="ARBA" id="ARBA00004651"/>
    </source>
</evidence>
<feature type="transmembrane region" description="Helical" evidence="8">
    <location>
        <begin position="38"/>
        <end position="62"/>
    </location>
</feature>
<evidence type="ECO:0000256" key="4">
    <source>
        <dbReference type="ARBA" id="ARBA00022475"/>
    </source>
</evidence>